<sequence length="85" mass="10230">MNAQINRLRWKCRRGMRELDLLLKEFSEKGMLDLSESEISIFNAVLDYDDQTLYDFIFKKHALGNIEHEDFINIKLKKFTKLENF</sequence>
<comment type="subcellular location">
    <subcellularLocation>
        <location evidence="1">Cytoplasm</location>
    </subcellularLocation>
</comment>
<dbReference type="InterPro" id="IPR036714">
    <property type="entry name" value="SDH_sf"/>
</dbReference>
<evidence type="ECO:0000313" key="6">
    <source>
        <dbReference type="EMBL" id="RCL44554.1"/>
    </source>
</evidence>
<evidence type="ECO:0000256" key="1">
    <source>
        <dbReference type="ARBA" id="ARBA00004496"/>
    </source>
</evidence>
<evidence type="ECO:0000256" key="5">
    <source>
        <dbReference type="ARBA" id="ARBA00023186"/>
    </source>
</evidence>
<dbReference type="GO" id="GO:0005737">
    <property type="term" value="C:cytoplasm"/>
    <property type="evidence" value="ECO:0007669"/>
    <property type="project" value="UniProtKB-SubCell"/>
</dbReference>
<protein>
    <recommendedName>
        <fullName evidence="3">FAD assembly factor SdhE</fullName>
    </recommendedName>
</protein>
<dbReference type="Gene3D" id="1.10.150.250">
    <property type="entry name" value="Flavinator of succinate dehydrogenase"/>
    <property type="match status" value="1"/>
</dbReference>
<dbReference type="PANTHER" id="PTHR39585:SF1">
    <property type="entry name" value="FAD ASSEMBLY FACTOR SDHE"/>
    <property type="match status" value="1"/>
</dbReference>
<dbReference type="GO" id="GO:0006105">
    <property type="term" value="P:succinate metabolic process"/>
    <property type="evidence" value="ECO:0007669"/>
    <property type="project" value="TreeGrafter"/>
</dbReference>
<keyword evidence="5" id="KW-0143">Chaperone</keyword>
<dbReference type="InterPro" id="IPR050531">
    <property type="entry name" value="SdhE_FAD_assembly_factor"/>
</dbReference>
<dbReference type="AlphaFoldDB" id="A0A368C630"/>
<name>A0A368C630_9GAMM</name>
<dbReference type="InterPro" id="IPR005631">
    <property type="entry name" value="SDH"/>
</dbReference>
<comment type="caution">
    <text evidence="6">The sequence shown here is derived from an EMBL/GenBank/DDBJ whole genome shotgun (WGS) entry which is preliminary data.</text>
</comment>
<gene>
    <name evidence="6" type="ORF">DBW92_02845</name>
</gene>
<dbReference type="EMBL" id="QOPI01000013">
    <property type="protein sequence ID" value="RCL44554.1"/>
    <property type="molecule type" value="Genomic_DNA"/>
</dbReference>
<evidence type="ECO:0000256" key="2">
    <source>
        <dbReference type="ARBA" id="ARBA00008571"/>
    </source>
</evidence>
<proteinExistence type="inferred from homology"/>
<keyword evidence="4" id="KW-0963">Cytoplasm</keyword>
<reference evidence="6 7" key="1">
    <citation type="journal article" date="2018" name="Microbiome">
        <title>Fine metagenomic profile of the Mediterranean stratified and mixed water columns revealed by assembly and recruitment.</title>
        <authorList>
            <person name="Haro-Moreno J.M."/>
            <person name="Lopez-Perez M."/>
            <person name="De La Torre J.R."/>
            <person name="Picazo A."/>
            <person name="Camacho A."/>
            <person name="Rodriguez-Valera F."/>
        </authorList>
    </citation>
    <scope>NUCLEOTIDE SEQUENCE [LARGE SCALE GENOMIC DNA]</scope>
    <source>
        <strain evidence="6">MED-G78</strain>
    </source>
</reference>
<evidence type="ECO:0000256" key="4">
    <source>
        <dbReference type="ARBA" id="ARBA00022490"/>
    </source>
</evidence>
<dbReference type="SUPFAM" id="SSF109910">
    <property type="entry name" value="YgfY-like"/>
    <property type="match status" value="1"/>
</dbReference>
<dbReference type="Pfam" id="PF03937">
    <property type="entry name" value="Sdh5"/>
    <property type="match status" value="1"/>
</dbReference>
<evidence type="ECO:0000313" key="7">
    <source>
        <dbReference type="Proteomes" id="UP000252915"/>
    </source>
</evidence>
<evidence type="ECO:0000256" key="3">
    <source>
        <dbReference type="ARBA" id="ARBA00019418"/>
    </source>
</evidence>
<organism evidence="6 7">
    <name type="scientific">SAR86 cluster bacterium</name>
    <dbReference type="NCBI Taxonomy" id="2030880"/>
    <lineage>
        <taxon>Bacteria</taxon>
        <taxon>Pseudomonadati</taxon>
        <taxon>Pseudomonadota</taxon>
        <taxon>Gammaproteobacteria</taxon>
        <taxon>SAR86 cluster</taxon>
    </lineage>
</organism>
<accession>A0A368C630</accession>
<comment type="similarity">
    <text evidence="2">Belongs to the SdhE FAD assembly factor family.</text>
</comment>
<dbReference type="PANTHER" id="PTHR39585">
    <property type="entry name" value="FAD ASSEMBLY FACTOR SDHE"/>
    <property type="match status" value="1"/>
</dbReference>
<dbReference type="Proteomes" id="UP000252915">
    <property type="component" value="Unassembled WGS sequence"/>
</dbReference>